<feature type="compositionally biased region" description="Basic and acidic residues" evidence="1">
    <location>
        <begin position="22"/>
        <end position="32"/>
    </location>
</feature>
<feature type="compositionally biased region" description="Polar residues" evidence="1">
    <location>
        <begin position="33"/>
        <end position="44"/>
    </location>
</feature>
<dbReference type="EMBL" id="KE747817">
    <property type="protein sequence ID" value="RMZ68860.1"/>
    <property type="molecule type" value="Genomic_DNA"/>
</dbReference>
<dbReference type="Proteomes" id="UP000265663">
    <property type="component" value="Unassembled WGS sequence"/>
</dbReference>
<name>A0A3M7M362_9PLEO</name>
<feature type="compositionally biased region" description="Polar residues" evidence="1">
    <location>
        <begin position="262"/>
        <end position="274"/>
    </location>
</feature>
<dbReference type="AlphaFoldDB" id="A0A3M7M362"/>
<feature type="compositionally biased region" description="Polar residues" evidence="1">
    <location>
        <begin position="179"/>
        <end position="192"/>
    </location>
</feature>
<proteinExistence type="predicted"/>
<reference evidence="2 3" key="1">
    <citation type="journal article" date="2014" name="PLoS ONE">
        <title>De novo Genome Assembly of the Fungal Plant Pathogen Pyrenophora semeniperda.</title>
        <authorList>
            <person name="Soliai M.M."/>
            <person name="Meyer S.E."/>
            <person name="Udall J.A."/>
            <person name="Elzinga D.E."/>
            <person name="Hermansen R.A."/>
            <person name="Bodily P.M."/>
            <person name="Hart A.A."/>
            <person name="Coleman C.E."/>
        </authorList>
    </citation>
    <scope>NUCLEOTIDE SEQUENCE [LARGE SCALE GENOMIC DNA]</scope>
    <source>
        <strain evidence="2 3">CCB06</strain>
        <tissue evidence="2">Mycelium</tissue>
    </source>
</reference>
<feature type="region of interest" description="Disordered" evidence="1">
    <location>
        <begin position="1"/>
        <end position="64"/>
    </location>
</feature>
<accession>A0A3M7M362</accession>
<keyword evidence="3" id="KW-1185">Reference proteome</keyword>
<feature type="compositionally biased region" description="Polar residues" evidence="1">
    <location>
        <begin position="214"/>
        <end position="224"/>
    </location>
</feature>
<protein>
    <submittedName>
        <fullName evidence="2">90s preribosome ssu processome component krr1</fullName>
    </submittedName>
</protein>
<feature type="region of interest" description="Disordered" evidence="1">
    <location>
        <begin position="162"/>
        <end position="279"/>
    </location>
</feature>
<dbReference type="OrthoDB" id="3692823at2759"/>
<evidence type="ECO:0000256" key="1">
    <source>
        <dbReference type="SAM" id="MobiDB-lite"/>
    </source>
</evidence>
<organism evidence="2 3">
    <name type="scientific">Pyrenophora seminiperda CCB06</name>
    <dbReference type="NCBI Taxonomy" id="1302712"/>
    <lineage>
        <taxon>Eukaryota</taxon>
        <taxon>Fungi</taxon>
        <taxon>Dikarya</taxon>
        <taxon>Ascomycota</taxon>
        <taxon>Pezizomycotina</taxon>
        <taxon>Dothideomycetes</taxon>
        <taxon>Pleosporomycetidae</taxon>
        <taxon>Pleosporales</taxon>
        <taxon>Pleosporineae</taxon>
        <taxon>Pleosporaceae</taxon>
        <taxon>Pyrenophora</taxon>
    </lineage>
</organism>
<sequence>MDSERRGRIPIALHPSLTSASDHFRRPTHTDSRVQQSVPSSLRSSGPLANDDPYGSPQGLQDLQGQGMTTLHQRRMASMLSPLASQPVAQFDSHKAPAPKRLILGDQDTQNRPPAFQNHFRGEEKQRDYVVDVNRRGGDPAGGTMTQSPRFLSNVAVHGRQPTDPFIDYTPNASPRVAQPSTQYLHPRQSSVHVPRASPTGGLPSPYSAFGPSLTPTQTFTPIPSNRAPDSPPWPASAPAASTARVSAHRSLPIPPSPLSSRQGNTRSPQADSQENLRENWIRTEAAKIAQISRLRYKAEHLYLTSRTEEDYGLWQQAEAVFADATSLEKRQEERRGLFLKEKGMVPLKTGREEDMSAATRGQPNAMGEREDKLLGFTMALMERICAEVKRKEGDEELISADMLATLSLEERKAIRAHLVRRLRKT</sequence>
<evidence type="ECO:0000313" key="2">
    <source>
        <dbReference type="EMBL" id="RMZ68860.1"/>
    </source>
</evidence>
<feature type="compositionally biased region" description="Low complexity" evidence="1">
    <location>
        <begin position="237"/>
        <end position="246"/>
    </location>
</feature>
<gene>
    <name evidence="2" type="ORF">GMOD_00002742</name>
</gene>
<evidence type="ECO:0000313" key="3">
    <source>
        <dbReference type="Proteomes" id="UP000265663"/>
    </source>
</evidence>